<accession>A0ABP3Y5Y8</accession>
<comment type="caution">
    <text evidence="1">The sequence shown here is derived from an EMBL/GenBank/DDBJ whole genome shotgun (WGS) entry which is preliminary data.</text>
</comment>
<name>A0ABP3Y5Y8_9FLAO</name>
<dbReference type="Pfam" id="PF08889">
    <property type="entry name" value="WbqC"/>
    <property type="match status" value="1"/>
</dbReference>
<dbReference type="Proteomes" id="UP001501126">
    <property type="component" value="Unassembled WGS sequence"/>
</dbReference>
<organism evidence="1 2">
    <name type="scientific">Wandonia haliotis</name>
    <dbReference type="NCBI Taxonomy" id="574963"/>
    <lineage>
        <taxon>Bacteria</taxon>
        <taxon>Pseudomonadati</taxon>
        <taxon>Bacteroidota</taxon>
        <taxon>Flavobacteriia</taxon>
        <taxon>Flavobacteriales</taxon>
        <taxon>Crocinitomicaceae</taxon>
        <taxon>Wandonia</taxon>
    </lineage>
</organism>
<reference evidence="2" key="1">
    <citation type="journal article" date="2019" name="Int. J. Syst. Evol. Microbiol.">
        <title>The Global Catalogue of Microorganisms (GCM) 10K type strain sequencing project: providing services to taxonomists for standard genome sequencing and annotation.</title>
        <authorList>
            <consortium name="The Broad Institute Genomics Platform"/>
            <consortium name="The Broad Institute Genome Sequencing Center for Infectious Disease"/>
            <person name="Wu L."/>
            <person name="Ma J."/>
        </authorList>
    </citation>
    <scope>NUCLEOTIDE SEQUENCE [LARGE SCALE GENOMIC DNA]</scope>
    <source>
        <strain evidence="2">JCM 16083</strain>
    </source>
</reference>
<protein>
    <submittedName>
        <fullName evidence="1">WbqC family protein</fullName>
    </submittedName>
</protein>
<dbReference type="RefSeq" id="WP_343788390.1">
    <property type="nucleotide sequence ID" value="NZ_BAAAFH010000022.1"/>
</dbReference>
<proteinExistence type="predicted"/>
<dbReference type="InterPro" id="IPR014985">
    <property type="entry name" value="WbqC"/>
</dbReference>
<evidence type="ECO:0000313" key="1">
    <source>
        <dbReference type="EMBL" id="GAA0876149.1"/>
    </source>
</evidence>
<evidence type="ECO:0000313" key="2">
    <source>
        <dbReference type="Proteomes" id="UP001501126"/>
    </source>
</evidence>
<gene>
    <name evidence="1" type="ORF">GCM10009118_25590</name>
</gene>
<sequence length="202" mass="23438">MQEQSRDLFPLLYFGPFGYYYKLGKATSPCFCTSERFSKQTLRNRCDLYGANGKLTLSIPVNRPFGNKTRVDEVLLSSATPWQAIHWKTIKSAYGRTPYFEHYGPKIEQLVLQEKTHLSDYLLTINKQIIEWLELPLPQLTDTIPGIVQQKELDHFIATGVYENSYGEYWQVFSEKLGFLPSLSILDILFHEGPQLLSRIHR</sequence>
<keyword evidence="2" id="KW-1185">Reference proteome</keyword>
<dbReference type="EMBL" id="BAAAFH010000022">
    <property type="protein sequence ID" value="GAA0876149.1"/>
    <property type="molecule type" value="Genomic_DNA"/>
</dbReference>